<protein>
    <recommendedName>
        <fullName evidence="6">DKNYY family protein</fullName>
    </recommendedName>
</protein>
<feature type="signal peptide" evidence="1">
    <location>
        <begin position="1"/>
        <end position="19"/>
    </location>
</feature>
<sequence>MKKVLALSLFALVSFNAYAQEDNNTDYSLRDDERYGYIIDKSGKKTEGIVRLNGDALSPWDNQKKVKFVAVSDIDKSKKKQKFKTLDTDDIKEYVAVDDNNNERHFENIKYTNTKEGFNTATGGLSGNIKAFNNLTKSTQFAEIVTDGKIKVYKLYGYPTTFSAGTSQIAAADAETKRMREHPSYIYSKKGGKIEELTLAKAKIIIADCSYAKGKMTSGSYASLKNDEKKRSGLGRLIKSQIDDVMSNVPQIVEEVITDYNENCK</sequence>
<dbReference type="Proteomes" id="UP000184069">
    <property type="component" value="Unassembled WGS sequence"/>
</dbReference>
<keyword evidence="4" id="KW-1185">Reference proteome</keyword>
<evidence type="ECO:0000313" key="4">
    <source>
        <dbReference type="Proteomes" id="UP000093508"/>
    </source>
</evidence>
<feature type="chain" id="PRO_5009922815" description="DKNYY family protein" evidence="1">
    <location>
        <begin position="20"/>
        <end position="265"/>
    </location>
</feature>
<evidence type="ECO:0000256" key="1">
    <source>
        <dbReference type="SAM" id="SignalP"/>
    </source>
</evidence>
<evidence type="ECO:0000313" key="3">
    <source>
        <dbReference type="EMBL" id="SHL16308.1"/>
    </source>
</evidence>
<reference evidence="2 4" key="1">
    <citation type="submission" date="2016-07" db="EMBL/GenBank/DDBJ databases">
        <authorList>
            <person name="Jeong J.-J."/>
            <person name="Kim D.W."/>
            <person name="Sang M.K."/>
            <person name="Choi I.-G."/>
            <person name="Kim K.D."/>
        </authorList>
    </citation>
    <scope>NUCLEOTIDE SEQUENCE [LARGE SCALE GENOMIC DNA]</scope>
    <source>
        <strain evidence="2 4">C-26</strain>
    </source>
</reference>
<evidence type="ECO:0008006" key="6">
    <source>
        <dbReference type="Google" id="ProtNLM"/>
    </source>
</evidence>
<dbReference type="OrthoDB" id="637699at2"/>
<reference evidence="3 5" key="2">
    <citation type="submission" date="2016-11" db="EMBL/GenBank/DDBJ databases">
        <authorList>
            <person name="Jaros S."/>
            <person name="Januszkiewicz K."/>
            <person name="Wedrychowicz H."/>
        </authorList>
    </citation>
    <scope>NUCLEOTIDE SEQUENCE [LARGE SCALE GENOMIC DNA]</scope>
    <source>
        <strain evidence="3 5">DSM 27621</strain>
    </source>
</reference>
<dbReference type="EMBL" id="FRBM01000002">
    <property type="protein sequence ID" value="SHL16308.1"/>
    <property type="molecule type" value="Genomic_DNA"/>
</dbReference>
<gene>
    <name evidence="2" type="ORF">BBH99_12700</name>
    <name evidence="3" type="ORF">SAMN05444407_102469</name>
</gene>
<proteinExistence type="predicted"/>
<evidence type="ECO:0000313" key="5">
    <source>
        <dbReference type="Proteomes" id="UP000184069"/>
    </source>
</evidence>
<dbReference type="EMBL" id="MAYF01000330">
    <property type="protein sequence ID" value="OCA72821.1"/>
    <property type="molecule type" value="Genomic_DNA"/>
</dbReference>
<organism evidence="3 5">
    <name type="scientific">Chryseobacterium contaminans</name>
    <dbReference type="NCBI Taxonomy" id="1423959"/>
    <lineage>
        <taxon>Bacteria</taxon>
        <taxon>Pseudomonadati</taxon>
        <taxon>Bacteroidota</taxon>
        <taxon>Flavobacteriia</taxon>
        <taxon>Flavobacteriales</taxon>
        <taxon>Weeksellaceae</taxon>
        <taxon>Chryseobacterium group</taxon>
        <taxon>Chryseobacterium</taxon>
    </lineage>
</organism>
<dbReference type="RefSeq" id="WP_066699046.1">
    <property type="nucleotide sequence ID" value="NZ_FRBM01000002.1"/>
</dbReference>
<dbReference type="AlphaFoldDB" id="A0A1M6YDJ5"/>
<evidence type="ECO:0000313" key="2">
    <source>
        <dbReference type="EMBL" id="OCA72821.1"/>
    </source>
</evidence>
<keyword evidence="1" id="KW-0732">Signal</keyword>
<name>A0A1M6YDJ5_9FLAO</name>
<dbReference type="Proteomes" id="UP000093508">
    <property type="component" value="Unassembled WGS sequence"/>
</dbReference>
<accession>A0A1M6YDJ5</accession>